<dbReference type="Proteomes" id="UP001148629">
    <property type="component" value="Unassembled WGS sequence"/>
</dbReference>
<proteinExistence type="predicted"/>
<reference evidence="1" key="1">
    <citation type="submission" date="2022-08" db="EMBL/GenBank/DDBJ databases">
        <title>Genome Sequence of Fusarium decemcellulare.</title>
        <authorList>
            <person name="Buettner E."/>
        </authorList>
    </citation>
    <scope>NUCLEOTIDE SEQUENCE</scope>
    <source>
        <strain evidence="1">Babe19</strain>
    </source>
</reference>
<gene>
    <name evidence="1" type="ORF">NM208_g5430</name>
</gene>
<evidence type="ECO:0000313" key="1">
    <source>
        <dbReference type="EMBL" id="KAJ3539584.1"/>
    </source>
</evidence>
<keyword evidence="2" id="KW-1185">Reference proteome</keyword>
<accession>A0ACC1SGY2</accession>
<name>A0ACC1SGY2_9HYPO</name>
<organism evidence="1 2">
    <name type="scientific">Fusarium decemcellulare</name>
    <dbReference type="NCBI Taxonomy" id="57161"/>
    <lineage>
        <taxon>Eukaryota</taxon>
        <taxon>Fungi</taxon>
        <taxon>Dikarya</taxon>
        <taxon>Ascomycota</taxon>
        <taxon>Pezizomycotina</taxon>
        <taxon>Sordariomycetes</taxon>
        <taxon>Hypocreomycetidae</taxon>
        <taxon>Hypocreales</taxon>
        <taxon>Nectriaceae</taxon>
        <taxon>Fusarium</taxon>
        <taxon>Fusarium decemcellulare species complex</taxon>
    </lineage>
</organism>
<dbReference type="EMBL" id="JANRMS010000453">
    <property type="protein sequence ID" value="KAJ3539584.1"/>
    <property type="molecule type" value="Genomic_DNA"/>
</dbReference>
<sequence length="421" mass="46517">MEENDKIAAADEVTEDEIMGDDLLEESVADQDEDNMLGLGASALPLPRDKPHVERRRKRSSEQHNTQDSRPRKQGRVEPLDDLLKDHEEFCKMADPIRAECDDAENHLEQFEREAASIEALCHLINVPDDAAAERIDILTDASTSSCNPSHATEYDPTVSAQLNDLLKRMIESRDKKAQDVKALDAVRYRAKLDEEQPSCMKVLELREKVEQLDSQRCDLHKRILKASNDGTTRSDDGGACSIVEDSGAEDTAAFLDGAQSSRRSTFSQCEFGIGLVYFVTAEFIQNNGRGSDMTLRCIRGWSCALDTTSKTISYTLWKLHVVCHMGLDGEQSLWSRMAVQPSLRATEPRFAVSGCRAEFKPGDQIQGLRERPDAIFDIQPRKAVARQLGCANIITGSGARVNGSSGNDVGSSTGVISIKL</sequence>
<protein>
    <submittedName>
        <fullName evidence="1">Uncharacterized protein</fullName>
    </submittedName>
</protein>
<evidence type="ECO:0000313" key="2">
    <source>
        <dbReference type="Proteomes" id="UP001148629"/>
    </source>
</evidence>
<comment type="caution">
    <text evidence="1">The sequence shown here is derived from an EMBL/GenBank/DDBJ whole genome shotgun (WGS) entry which is preliminary data.</text>
</comment>